<reference evidence="1 2" key="1">
    <citation type="submission" date="2016-05" db="EMBL/GenBank/DDBJ databases">
        <title>A degradative enzymes factory behind the ericoid mycorrhizal symbiosis.</title>
        <authorList>
            <consortium name="DOE Joint Genome Institute"/>
            <person name="Martino E."/>
            <person name="Morin E."/>
            <person name="Grelet G."/>
            <person name="Kuo A."/>
            <person name="Kohler A."/>
            <person name="Daghino S."/>
            <person name="Barry K."/>
            <person name="Choi C."/>
            <person name="Cichocki N."/>
            <person name="Clum A."/>
            <person name="Copeland A."/>
            <person name="Hainaut M."/>
            <person name="Haridas S."/>
            <person name="Labutti K."/>
            <person name="Lindquist E."/>
            <person name="Lipzen A."/>
            <person name="Khouja H.-R."/>
            <person name="Murat C."/>
            <person name="Ohm R."/>
            <person name="Olson A."/>
            <person name="Spatafora J."/>
            <person name="Veneault-Fourrey C."/>
            <person name="Henrissat B."/>
            <person name="Grigoriev I."/>
            <person name="Martin F."/>
            <person name="Perotto S."/>
        </authorList>
    </citation>
    <scope>NUCLEOTIDE SEQUENCE [LARGE SCALE GENOMIC DNA]</scope>
    <source>
        <strain evidence="1 2">UAMH 7357</strain>
    </source>
</reference>
<name>A0A2J6PZH4_9HELO</name>
<keyword evidence="2" id="KW-1185">Reference proteome</keyword>
<dbReference type="Proteomes" id="UP000235672">
    <property type="component" value="Unassembled WGS sequence"/>
</dbReference>
<feature type="non-terminal residue" evidence="1">
    <location>
        <position position="179"/>
    </location>
</feature>
<proteinExistence type="predicted"/>
<protein>
    <submittedName>
        <fullName evidence="1">Uncharacterized protein</fullName>
    </submittedName>
</protein>
<gene>
    <name evidence="1" type="ORF">NA56DRAFT_750542</name>
</gene>
<accession>A0A2J6PZH4</accession>
<evidence type="ECO:0000313" key="2">
    <source>
        <dbReference type="Proteomes" id="UP000235672"/>
    </source>
</evidence>
<evidence type="ECO:0000313" key="1">
    <source>
        <dbReference type="EMBL" id="PMD19445.1"/>
    </source>
</evidence>
<dbReference type="EMBL" id="KZ613489">
    <property type="protein sequence ID" value="PMD19445.1"/>
    <property type="molecule type" value="Genomic_DNA"/>
</dbReference>
<sequence>MWKPLHLQGKTCREIFKNGFLKAWCLMAEGGTSFLTAAPPSETLTEEAPQPDPPSSVFPYSCNVTGLILPQKSSADSQSQPVQPNRNISWQSINQPHAALSRLISKCEPEIWNVLSDETRTILVSLHAAELARLPVAVHSFHSCTHRIAWTGAFSVLYQKANKLGIPIFWQLAGNSHIY</sequence>
<organism evidence="1 2">
    <name type="scientific">Hyaloscypha hepaticicola</name>
    <dbReference type="NCBI Taxonomy" id="2082293"/>
    <lineage>
        <taxon>Eukaryota</taxon>
        <taxon>Fungi</taxon>
        <taxon>Dikarya</taxon>
        <taxon>Ascomycota</taxon>
        <taxon>Pezizomycotina</taxon>
        <taxon>Leotiomycetes</taxon>
        <taxon>Helotiales</taxon>
        <taxon>Hyaloscyphaceae</taxon>
        <taxon>Hyaloscypha</taxon>
    </lineage>
</organism>
<dbReference type="AlphaFoldDB" id="A0A2J6PZH4"/>